<dbReference type="GO" id="GO:0019243">
    <property type="term" value="P:methylglyoxal catabolic process to D-lactate via S-lactoyl-glutathione"/>
    <property type="evidence" value="ECO:0007669"/>
    <property type="project" value="TreeGrafter"/>
</dbReference>
<dbReference type="SUPFAM" id="SSF54593">
    <property type="entry name" value="Glyoxalase/Bleomycin resistance protein/Dihydroxybiphenyl dioxygenase"/>
    <property type="match status" value="1"/>
</dbReference>
<evidence type="ECO:0000313" key="6">
    <source>
        <dbReference type="EMBL" id="MBB3703670.1"/>
    </source>
</evidence>
<dbReference type="GO" id="GO:0005737">
    <property type="term" value="C:cytoplasm"/>
    <property type="evidence" value="ECO:0007669"/>
    <property type="project" value="TreeGrafter"/>
</dbReference>
<dbReference type="PROSITE" id="PS51819">
    <property type="entry name" value="VOC"/>
    <property type="match status" value="1"/>
</dbReference>
<dbReference type="Pfam" id="PF00903">
    <property type="entry name" value="Glyoxalase"/>
    <property type="match status" value="1"/>
</dbReference>
<proteinExistence type="predicted"/>
<evidence type="ECO:0000256" key="4">
    <source>
        <dbReference type="ARBA" id="ARBA00033298"/>
    </source>
</evidence>
<protein>
    <recommendedName>
        <fullName evidence="2">Aldoketomutase</fullName>
    </recommendedName>
    <alternativeName>
        <fullName evidence="1">Ketone-aldehyde mutase</fullName>
    </alternativeName>
    <alternativeName>
        <fullName evidence="3">Methylglyoxalase</fullName>
    </alternativeName>
    <alternativeName>
        <fullName evidence="4">S-D-lactoylglutathione methylglyoxal lyase</fullName>
    </alternativeName>
</protein>
<evidence type="ECO:0000259" key="5">
    <source>
        <dbReference type="PROSITE" id="PS51819"/>
    </source>
</evidence>
<comment type="caution">
    <text evidence="6">The sequence shown here is derived from an EMBL/GenBank/DDBJ whole genome shotgun (WGS) entry which is preliminary data.</text>
</comment>
<dbReference type="InterPro" id="IPR037523">
    <property type="entry name" value="VOC_core"/>
</dbReference>
<evidence type="ECO:0000313" key="7">
    <source>
        <dbReference type="Proteomes" id="UP000541425"/>
    </source>
</evidence>
<dbReference type="InterPro" id="IPR004360">
    <property type="entry name" value="Glyas_Fos-R_dOase_dom"/>
</dbReference>
<reference evidence="6 7" key="1">
    <citation type="submission" date="2020-08" db="EMBL/GenBank/DDBJ databases">
        <title>Genomic Encyclopedia of Type Strains, Phase IV (KMG-IV): sequencing the most valuable type-strain genomes for metagenomic binning, comparative biology and taxonomic classification.</title>
        <authorList>
            <person name="Goeker M."/>
        </authorList>
    </citation>
    <scope>NUCLEOTIDE SEQUENCE [LARGE SCALE GENOMIC DNA]</scope>
    <source>
        <strain evidence="6 7">DSM 22548</strain>
    </source>
</reference>
<organism evidence="6 7">
    <name type="scientific">Alloprevotella rava</name>
    <dbReference type="NCBI Taxonomy" id="671218"/>
    <lineage>
        <taxon>Bacteria</taxon>
        <taxon>Pseudomonadati</taxon>
        <taxon>Bacteroidota</taxon>
        <taxon>Bacteroidia</taxon>
        <taxon>Bacteroidales</taxon>
        <taxon>Prevotellaceae</taxon>
        <taxon>Alloprevotella</taxon>
    </lineage>
</organism>
<dbReference type="InterPro" id="IPR029068">
    <property type="entry name" value="Glyas_Bleomycin-R_OHBP_Dase"/>
</dbReference>
<dbReference type="RefSeq" id="WP_183698132.1">
    <property type="nucleotide sequence ID" value="NZ_JACICA010000020.1"/>
</dbReference>
<evidence type="ECO:0000256" key="3">
    <source>
        <dbReference type="ARBA" id="ARBA00032460"/>
    </source>
</evidence>
<keyword evidence="6" id="KW-0456">Lyase</keyword>
<sequence length="130" mass="15139">MEIQGHFDHFNFNVTDLSRSLAFYKEALGFVPVGEIDGPEGQFKIMYLGDGHSSFRLELTWLRDHPQKYNLGECEFHLCVRVEGDYATVREQHRSLGCLCYENIEMGLYFIQDPDGYWIEILPAENQVKN</sequence>
<dbReference type="AlphaFoldDB" id="A0A7W5XYT7"/>
<accession>A0A7W5XYT7</accession>
<gene>
    <name evidence="6" type="ORF">FHS60_002166</name>
</gene>
<feature type="domain" description="VOC" evidence="5">
    <location>
        <begin position="6"/>
        <end position="124"/>
    </location>
</feature>
<dbReference type="GO" id="GO:0004462">
    <property type="term" value="F:lactoylglutathione lyase activity"/>
    <property type="evidence" value="ECO:0007669"/>
    <property type="project" value="TreeGrafter"/>
</dbReference>
<name>A0A7W5XYT7_9BACT</name>
<evidence type="ECO:0000256" key="1">
    <source>
        <dbReference type="ARBA" id="ARBA00030291"/>
    </source>
</evidence>
<dbReference type="EMBL" id="JACICA010000020">
    <property type="protein sequence ID" value="MBB3703670.1"/>
    <property type="molecule type" value="Genomic_DNA"/>
</dbReference>
<dbReference type="Proteomes" id="UP000541425">
    <property type="component" value="Unassembled WGS sequence"/>
</dbReference>
<dbReference type="PANTHER" id="PTHR46036">
    <property type="entry name" value="LACTOYLGLUTATHIONE LYASE"/>
    <property type="match status" value="1"/>
</dbReference>
<dbReference type="Gene3D" id="3.10.180.10">
    <property type="entry name" value="2,3-Dihydroxybiphenyl 1,2-Dioxygenase, domain 1"/>
    <property type="match status" value="1"/>
</dbReference>
<dbReference type="PANTHER" id="PTHR46036:SF5">
    <property type="entry name" value="LACTOYLGLUTATHIONE LYASE"/>
    <property type="match status" value="1"/>
</dbReference>
<evidence type="ECO:0000256" key="2">
    <source>
        <dbReference type="ARBA" id="ARBA00030892"/>
    </source>
</evidence>